<keyword evidence="7 14" id="KW-0812">Transmembrane</keyword>
<evidence type="ECO:0000256" key="11">
    <source>
        <dbReference type="ARBA" id="ARBA00023098"/>
    </source>
</evidence>
<keyword evidence="9 14" id="KW-0256">Endoplasmic reticulum</keyword>
<evidence type="ECO:0000313" key="15">
    <source>
        <dbReference type="EMBL" id="CAD8761075.1"/>
    </source>
</evidence>
<sequence>MSSKPFFYKLSAAELPDGLFRKEASANDWIGCDDDKKRLWMETTANPEGFPSKLLSRIVHIDKIVEWERIIGIPMYMAANVSPVVVPLGTLFWLVFGLTWAKYLALFVGAYHGTLFCIWRLVFVPKFAQHNDLDPKDPYHSQYFFSERNVTKYCSTTYVWPASLQRPALMSGQNKDRPVIYCVIPHGLAPLGISGYPYFSKVWNSKLCSWTCAPVLLTLPVLGHYFNVFGYIPAKSKHILETLTKKDRNVGIVLDGIDGMFHSNGKDETGVILGRKGICKIALKADVAIIPVYGFGNTKIYDVLVDPFGILQFLSAKLQMSLTPFVGRWGWFMGPPYREVPVSMCLGDPIYPPENSNDSNGSSITQEEIDAHHKKLLDGFTKVFETHKIGYYGEKIAANKKLVFVK</sequence>
<evidence type="ECO:0000256" key="8">
    <source>
        <dbReference type="ARBA" id="ARBA00022798"/>
    </source>
</evidence>
<feature type="transmembrane region" description="Helical" evidence="14">
    <location>
        <begin position="100"/>
        <end position="123"/>
    </location>
</feature>
<accession>A0A7S0YBF7</accession>
<dbReference type="PANTHER" id="PTHR12317:SF0">
    <property type="entry name" value="ACYLTRANSFERASE"/>
    <property type="match status" value="1"/>
</dbReference>
<protein>
    <recommendedName>
        <fullName evidence="14">Acyltransferase</fullName>
        <ecNumber evidence="14">2.3.1.-</ecNumber>
    </recommendedName>
</protein>
<evidence type="ECO:0000256" key="13">
    <source>
        <dbReference type="ARBA" id="ARBA00023315"/>
    </source>
</evidence>
<comment type="pathway">
    <text evidence="2">Glycerolipid metabolism; triacylglycerol biosynthesis.</text>
</comment>
<dbReference type="PANTHER" id="PTHR12317">
    <property type="entry name" value="DIACYLGLYCEROL O-ACYLTRANSFERASE"/>
    <property type="match status" value="1"/>
</dbReference>
<organism evidence="15">
    <name type="scientific">Pseudo-nitzschia delicatissima</name>
    <dbReference type="NCBI Taxonomy" id="44447"/>
    <lineage>
        <taxon>Eukaryota</taxon>
        <taxon>Sar</taxon>
        <taxon>Stramenopiles</taxon>
        <taxon>Ochrophyta</taxon>
        <taxon>Bacillariophyta</taxon>
        <taxon>Bacillariophyceae</taxon>
        <taxon>Bacillariophycidae</taxon>
        <taxon>Bacillariales</taxon>
        <taxon>Bacillariaceae</taxon>
        <taxon>Pseudo-nitzschia</taxon>
    </lineage>
</organism>
<comment type="similarity">
    <text evidence="4 14">Belongs to the diacylglycerol acyltransferase family.</text>
</comment>
<keyword evidence="10 14" id="KW-1133">Transmembrane helix</keyword>
<dbReference type="GO" id="GO:0006071">
    <property type="term" value="P:glycerol metabolic process"/>
    <property type="evidence" value="ECO:0007669"/>
    <property type="project" value="UniProtKB-KW"/>
</dbReference>
<name>A0A7S0YBF7_9STRA</name>
<dbReference type="GO" id="GO:0004144">
    <property type="term" value="F:diacylglycerol O-acyltransferase activity"/>
    <property type="evidence" value="ECO:0007669"/>
    <property type="project" value="TreeGrafter"/>
</dbReference>
<comment type="pathway">
    <text evidence="3">Lipid metabolism.</text>
</comment>
<keyword evidence="13" id="KW-0012">Acyltransferase</keyword>
<keyword evidence="6 14" id="KW-0808">Transferase</keyword>
<dbReference type="InterPro" id="IPR007130">
    <property type="entry name" value="DAGAT"/>
</dbReference>
<evidence type="ECO:0000256" key="12">
    <source>
        <dbReference type="ARBA" id="ARBA00023136"/>
    </source>
</evidence>
<keyword evidence="11" id="KW-0443">Lipid metabolism</keyword>
<feature type="transmembrane region" description="Helical" evidence="14">
    <location>
        <begin position="179"/>
        <end position="199"/>
    </location>
</feature>
<keyword evidence="8" id="KW-0319">Glycerol metabolism</keyword>
<evidence type="ECO:0000256" key="5">
    <source>
        <dbReference type="ARBA" id="ARBA00022516"/>
    </source>
</evidence>
<evidence type="ECO:0000256" key="4">
    <source>
        <dbReference type="ARBA" id="ARBA00005420"/>
    </source>
</evidence>
<evidence type="ECO:0000256" key="6">
    <source>
        <dbReference type="ARBA" id="ARBA00022679"/>
    </source>
</evidence>
<evidence type="ECO:0000256" key="9">
    <source>
        <dbReference type="ARBA" id="ARBA00022824"/>
    </source>
</evidence>
<reference evidence="15" key="1">
    <citation type="submission" date="2021-01" db="EMBL/GenBank/DDBJ databases">
        <authorList>
            <person name="Corre E."/>
            <person name="Pelletier E."/>
            <person name="Niang G."/>
            <person name="Scheremetjew M."/>
            <person name="Finn R."/>
            <person name="Kale V."/>
            <person name="Holt S."/>
            <person name="Cochrane G."/>
            <person name="Meng A."/>
            <person name="Brown T."/>
            <person name="Cohen L."/>
        </authorList>
    </citation>
    <scope>NUCLEOTIDE SEQUENCE</scope>
    <source>
        <strain evidence="15">UNC1205</strain>
    </source>
</reference>
<evidence type="ECO:0000256" key="1">
    <source>
        <dbReference type="ARBA" id="ARBA00004477"/>
    </source>
</evidence>
<dbReference type="GO" id="GO:0019432">
    <property type="term" value="P:triglyceride biosynthetic process"/>
    <property type="evidence" value="ECO:0007669"/>
    <property type="project" value="TreeGrafter"/>
</dbReference>
<evidence type="ECO:0000256" key="7">
    <source>
        <dbReference type="ARBA" id="ARBA00022692"/>
    </source>
</evidence>
<dbReference type="EMBL" id="HBFL01001552">
    <property type="protein sequence ID" value="CAD8761075.1"/>
    <property type="molecule type" value="Transcribed_RNA"/>
</dbReference>
<keyword evidence="5" id="KW-0444">Lipid biosynthesis</keyword>
<evidence type="ECO:0000256" key="3">
    <source>
        <dbReference type="ARBA" id="ARBA00005189"/>
    </source>
</evidence>
<keyword evidence="12 14" id="KW-0472">Membrane</keyword>
<dbReference type="Pfam" id="PF03982">
    <property type="entry name" value="DAGAT"/>
    <property type="match status" value="1"/>
</dbReference>
<proteinExistence type="inferred from homology"/>
<dbReference type="AlphaFoldDB" id="A0A7S0YBF7"/>
<evidence type="ECO:0000256" key="2">
    <source>
        <dbReference type="ARBA" id="ARBA00004771"/>
    </source>
</evidence>
<dbReference type="EC" id="2.3.1.-" evidence="14"/>
<feature type="transmembrane region" description="Helical" evidence="14">
    <location>
        <begin position="73"/>
        <end position="94"/>
    </location>
</feature>
<evidence type="ECO:0000256" key="10">
    <source>
        <dbReference type="ARBA" id="ARBA00022989"/>
    </source>
</evidence>
<evidence type="ECO:0000256" key="14">
    <source>
        <dbReference type="RuleBase" id="RU367023"/>
    </source>
</evidence>
<gene>
    <name evidence="15" type="ORF">PDEL1432_LOCUS1115</name>
</gene>
<dbReference type="SUPFAM" id="SSF69593">
    <property type="entry name" value="Glycerol-3-phosphate (1)-acyltransferase"/>
    <property type="match status" value="1"/>
</dbReference>
<comment type="subcellular location">
    <subcellularLocation>
        <location evidence="1 14">Endoplasmic reticulum membrane</location>
        <topology evidence="1 14">Multi-pass membrane protein</topology>
    </subcellularLocation>
</comment>
<dbReference type="GO" id="GO:0005789">
    <property type="term" value="C:endoplasmic reticulum membrane"/>
    <property type="evidence" value="ECO:0007669"/>
    <property type="project" value="UniProtKB-SubCell"/>
</dbReference>